<name>A0ABV6G1Q0_9GAMM</name>
<dbReference type="Gene3D" id="3.40.1350.10">
    <property type="match status" value="1"/>
</dbReference>
<evidence type="ECO:0000256" key="1">
    <source>
        <dbReference type="ARBA" id="ARBA00000983"/>
    </source>
</evidence>
<dbReference type="Proteomes" id="UP001589814">
    <property type="component" value="Unassembled WGS sequence"/>
</dbReference>
<organism evidence="12 13">
    <name type="scientific">Kushneria aurantia</name>
    <dbReference type="NCBI Taxonomy" id="504092"/>
    <lineage>
        <taxon>Bacteria</taxon>
        <taxon>Pseudomonadati</taxon>
        <taxon>Pseudomonadota</taxon>
        <taxon>Gammaproteobacteria</taxon>
        <taxon>Oceanospirillales</taxon>
        <taxon>Halomonadaceae</taxon>
        <taxon>Kushneria</taxon>
    </lineage>
</organism>
<dbReference type="InterPro" id="IPR014883">
    <property type="entry name" value="VRR_NUC"/>
</dbReference>
<proteinExistence type="inferred from homology"/>
<evidence type="ECO:0000256" key="4">
    <source>
        <dbReference type="ARBA" id="ARBA00005533"/>
    </source>
</evidence>
<dbReference type="EMBL" id="JBHLVX010000022">
    <property type="protein sequence ID" value="MFC0267593.1"/>
    <property type="molecule type" value="Genomic_DNA"/>
</dbReference>
<dbReference type="InterPro" id="IPR040603">
    <property type="entry name" value="FAN1_SAP_bact"/>
</dbReference>
<evidence type="ECO:0000256" key="6">
    <source>
        <dbReference type="ARBA" id="ARBA00022722"/>
    </source>
</evidence>
<evidence type="ECO:0000256" key="9">
    <source>
        <dbReference type="ARBA" id="ARBA00022842"/>
    </source>
</evidence>
<sequence length="566" mass="64155">MNSASPAAESALAIADSRRDPLYYLANFETVLRWVGQRYDDLLDSDERTFIDAFFALPTASRALLVRMVMRKGEYFRRAALDYAEIGDSGAALAPLIDAGLVEAAPLLGIETLAALLKRAELAALFADVVAPGLRKRELQARLAERFDTPRTPPHWQTAAGRVLPDEIVALSVMPLCERLRLMFFGNLRQHFSEFVLADLGHYRFETVPFTPDSRAFRCRADLERYEQLHRLRERFDAGEELATLIAELPAPFTDSHWLDTRRSRLVYAIARHCERCGELARAAQLYDDSRHHEARARRVRCLERLECFEAALELAQQGESEPGSEAERQQLARVIPRLRRRLGLARLPPAAAAEPVRLDLTLPRVASVERALCDHLDSAEAPVRYVENSLINALFGLLCWEAIFAPLPGAFFHPFQSGPADLLRTAFHARRETLFARCLAQLESGDYRATICHHFVAKQGLQNPFVAWPVLDDALLALALDCLPPAHLRLWFERLLGDIRANRAGMPDLIRFYPQRETAARYEMIEVKGPGDRLQDNQRRWIDFCARHAMPVTVCYVRWAEKASP</sequence>
<evidence type="ECO:0000313" key="12">
    <source>
        <dbReference type="EMBL" id="MFC0267593.1"/>
    </source>
</evidence>
<comment type="catalytic activity">
    <reaction evidence="1">
        <text>Hydrolytically removes 5'-nucleotides successively from the 3'-hydroxy termini of 3'-hydroxy-terminated oligonucleotides.</text>
        <dbReference type="EC" id="3.1.4.1"/>
    </reaction>
</comment>
<dbReference type="InterPro" id="IPR011856">
    <property type="entry name" value="tRNA_endonuc-like_dom_sf"/>
</dbReference>
<comment type="similarity">
    <text evidence="4">Belongs to the FAN1 family.</text>
</comment>
<dbReference type="RefSeq" id="WP_019950577.1">
    <property type="nucleotide sequence ID" value="NZ_JBHLVX010000022.1"/>
</dbReference>
<keyword evidence="9" id="KW-0460">Magnesium</keyword>
<evidence type="ECO:0000256" key="5">
    <source>
        <dbReference type="ARBA" id="ARBA00012029"/>
    </source>
</evidence>
<comment type="cofactor">
    <cofactor evidence="3">
        <name>Mg(2+)</name>
        <dbReference type="ChEBI" id="CHEBI:18420"/>
    </cofactor>
</comment>
<protein>
    <recommendedName>
        <fullName evidence="5">phosphodiesterase I</fullName>
        <ecNumber evidence="5">3.1.4.1</ecNumber>
    </recommendedName>
</protein>
<dbReference type="Pfam" id="PF08774">
    <property type="entry name" value="VRR_NUC"/>
    <property type="match status" value="1"/>
</dbReference>
<dbReference type="Pfam" id="PF18081">
    <property type="entry name" value="FANC_SAP"/>
    <property type="match status" value="1"/>
</dbReference>
<keyword evidence="13" id="KW-1185">Reference proteome</keyword>
<keyword evidence="10" id="KW-0464">Manganese</keyword>
<evidence type="ECO:0000256" key="7">
    <source>
        <dbReference type="ARBA" id="ARBA00022723"/>
    </source>
</evidence>
<evidence type="ECO:0000259" key="11">
    <source>
        <dbReference type="SMART" id="SM00990"/>
    </source>
</evidence>
<dbReference type="Pfam" id="PF21315">
    <property type="entry name" value="FAN1_HTH"/>
    <property type="match status" value="1"/>
</dbReference>
<feature type="domain" description="VRR-NUC" evidence="11">
    <location>
        <begin position="443"/>
        <end position="560"/>
    </location>
</feature>
<evidence type="ECO:0000256" key="10">
    <source>
        <dbReference type="ARBA" id="ARBA00023211"/>
    </source>
</evidence>
<dbReference type="PANTHER" id="PTHR15749">
    <property type="entry name" value="FANCONI-ASSOCIATED NUCLEASE 1"/>
    <property type="match status" value="1"/>
</dbReference>
<reference evidence="12 13" key="1">
    <citation type="submission" date="2024-09" db="EMBL/GenBank/DDBJ databases">
        <authorList>
            <person name="Sun Q."/>
            <person name="Mori K."/>
        </authorList>
    </citation>
    <scope>NUCLEOTIDE SEQUENCE [LARGE SCALE GENOMIC DNA]</scope>
    <source>
        <strain evidence="12 13">CCM 7415</strain>
    </source>
</reference>
<comment type="caution">
    <text evidence="12">The sequence shown here is derived from an EMBL/GenBank/DDBJ whole genome shotgun (WGS) entry which is preliminary data.</text>
</comment>
<evidence type="ECO:0000256" key="2">
    <source>
        <dbReference type="ARBA" id="ARBA00001936"/>
    </source>
</evidence>
<dbReference type="SMART" id="SM00990">
    <property type="entry name" value="VRR_NUC"/>
    <property type="match status" value="1"/>
</dbReference>
<comment type="cofactor">
    <cofactor evidence="2">
        <name>Mn(2+)</name>
        <dbReference type="ChEBI" id="CHEBI:29035"/>
    </cofactor>
</comment>
<accession>A0ABV6G1Q0</accession>
<evidence type="ECO:0000256" key="8">
    <source>
        <dbReference type="ARBA" id="ARBA00022801"/>
    </source>
</evidence>
<dbReference type="EC" id="3.1.4.1" evidence="5"/>
<dbReference type="PANTHER" id="PTHR15749:SF4">
    <property type="entry name" value="FANCONI-ASSOCIATED NUCLEASE 1"/>
    <property type="match status" value="1"/>
</dbReference>
<keyword evidence="6" id="KW-0540">Nuclease</keyword>
<dbReference type="InterPro" id="IPR049125">
    <property type="entry name" value="FAN1-like_WH"/>
</dbReference>
<evidence type="ECO:0000256" key="3">
    <source>
        <dbReference type="ARBA" id="ARBA00001946"/>
    </source>
</evidence>
<gene>
    <name evidence="12" type="ORF">ACFFHW_06225</name>
</gene>
<keyword evidence="7" id="KW-0479">Metal-binding</keyword>
<evidence type="ECO:0000313" key="13">
    <source>
        <dbReference type="Proteomes" id="UP001589814"/>
    </source>
</evidence>
<keyword evidence="8" id="KW-0378">Hydrolase</keyword>
<dbReference type="InterPro" id="IPR033315">
    <property type="entry name" value="Fan1-like"/>
</dbReference>